<name>B3E1C1_METI4</name>
<dbReference type="Proteomes" id="UP000009149">
    <property type="component" value="Chromosome"/>
</dbReference>
<organism evidence="1 2">
    <name type="scientific">Methylacidiphilum infernorum (isolate V4)</name>
    <name type="common">Methylokorus infernorum (strain V4)</name>
    <dbReference type="NCBI Taxonomy" id="481448"/>
    <lineage>
        <taxon>Bacteria</taxon>
        <taxon>Pseudomonadati</taxon>
        <taxon>Verrucomicrobiota</taxon>
        <taxon>Methylacidiphilae</taxon>
        <taxon>Methylacidiphilales</taxon>
        <taxon>Methylacidiphilaceae</taxon>
        <taxon>Methylacidiphilum (ex Ratnadevi et al. 2023)</taxon>
    </lineage>
</organism>
<evidence type="ECO:0000313" key="1">
    <source>
        <dbReference type="EMBL" id="ACD82917.1"/>
    </source>
</evidence>
<gene>
    <name evidence="1" type="ordered locus">Minf_0862</name>
</gene>
<evidence type="ECO:0000313" key="2">
    <source>
        <dbReference type="Proteomes" id="UP000009149"/>
    </source>
</evidence>
<protein>
    <submittedName>
        <fullName evidence="1">Uncharacterized protein</fullName>
    </submittedName>
</protein>
<sequence length="48" mass="5297">MDQGSWRGLSSINLRTIGNSIPGFRTSPQFYQSDSIHSEVANNAKKCP</sequence>
<dbReference type="HOGENOM" id="CLU_3154728_0_0_0"/>
<dbReference type="AlphaFoldDB" id="B3E1C1"/>
<reference evidence="1 2" key="1">
    <citation type="journal article" date="2008" name="Biol. Direct">
        <title>Complete genome sequence of the extremely acidophilic methanotroph isolate V4, Methylacidiphilum infernorum, a representative of the bacterial phylum Verrucomicrobia.</title>
        <authorList>
            <person name="Hou S."/>
            <person name="Makarova K.S."/>
            <person name="Saw J.H."/>
            <person name="Senin P."/>
            <person name="Ly B.V."/>
            <person name="Zhou Z."/>
            <person name="Ren Y."/>
            <person name="Wang J."/>
            <person name="Galperin M.Y."/>
            <person name="Omelchenko M.V."/>
            <person name="Wolf Y.I."/>
            <person name="Yutin N."/>
            <person name="Koonin E.V."/>
            <person name="Stott M.B."/>
            <person name="Mountain B.W."/>
            <person name="Crowe M.A."/>
            <person name="Smirnova A.V."/>
            <person name="Dunfield P.F."/>
            <person name="Feng L."/>
            <person name="Wang L."/>
            <person name="Alam M."/>
        </authorList>
    </citation>
    <scope>NUCLEOTIDE SEQUENCE [LARGE SCALE GENOMIC DNA]</scope>
    <source>
        <strain evidence="2">Isolate V4</strain>
    </source>
</reference>
<accession>B3E1C1</accession>
<dbReference type="KEGG" id="min:Minf_0862"/>
<proteinExistence type="predicted"/>
<dbReference type="EMBL" id="CP000975">
    <property type="protein sequence ID" value="ACD82917.1"/>
    <property type="molecule type" value="Genomic_DNA"/>
</dbReference>